<proteinExistence type="predicted"/>
<name>A0A3P3YWD3_PLABS</name>
<protein>
    <submittedName>
        <fullName evidence="2">Efd3ac5d-815b-4878-a660-75c0460be6f9-CDS</fullName>
    </submittedName>
</protein>
<organism evidence="2">
    <name type="scientific">Plasmodiophora brassicae</name>
    <name type="common">Clubroot disease agent</name>
    <dbReference type="NCBI Taxonomy" id="37360"/>
    <lineage>
        <taxon>Eukaryota</taxon>
        <taxon>Sar</taxon>
        <taxon>Rhizaria</taxon>
        <taxon>Endomyxa</taxon>
        <taxon>Phytomyxea</taxon>
        <taxon>Plasmodiophorida</taxon>
        <taxon>Plasmodiophoridae</taxon>
        <taxon>Plasmodiophora</taxon>
    </lineage>
</organism>
<gene>
    <name evidence="2" type="ORF">PLBR_LOCUS62</name>
</gene>
<dbReference type="InterPro" id="IPR024937">
    <property type="entry name" value="Domain_X"/>
</dbReference>
<dbReference type="AlphaFoldDB" id="A0A3P3YWD3"/>
<dbReference type="Pfam" id="PF01348">
    <property type="entry name" value="Intron_maturas2"/>
    <property type="match status" value="1"/>
</dbReference>
<dbReference type="PANTHER" id="PTHR33642:SF4">
    <property type="entry name" value="COX1_OXI3 INTRON 1 PROTEIN-RELATED"/>
    <property type="match status" value="1"/>
</dbReference>
<sequence length="750" mass="88063">MVCSVFKGNESAISEKKINNNSLYEYIISSENLVTAWCQLRLVLLNAGGNFGYQKLSLDRIPVVWFAKTSKALLIGNYSYLKKQWKVVNSYKQYQGFDWKVKIIEVAILLGIVTIFNKLGMEKLIFPFNFFRLKKNNRDALDWDSYRVSKLLNSMLGFNLLSNWISLSPQIILRCVKGWSLHTSWFLNINAHLIINSVNLGHLANLLKMYILDYRIWREIEKIVKSEVSCCLKQNESFLMCSNSLILIFLLNFYLSHLDSFVKAITQFYGRIKLKKFKLLNVYQIKLIANNNKHRFFKKIHKISRRFLKSYFMFYFCATRRRTHNYFQYVRCLDNILIGSVGSKEFIMFIQNCINHFLKSDLCIIVRVNKLACCSKGFIEFLGYKICMVKAEDAKKVCAIGPSSALPPVRAQIDSNGIFKDFDLTHNVISSIQRLLIKILWRNILQLGLSSSNVRHRLITVNTIVKKFFIRLVGNYLSVFRGEGEKLSPMNLNLVNWKQYFIREEAKNVLLMLTKLRRGVENSKFISLFFKRNLNTGIRHIISQAQQSKFDFIAKIISLELEVKNHMIQKLTPTIKKQKHLSIWRFRNKINNTALTSQFSAKRIVLLAPVDDILDKLKKMEFVHPITCKGVFNRYYILMPDSEILKRFLILTYCLMSKYRCVDNFLEVKRIVGFLRKSCVLTLAVKHRQNCNWVRKYYGLDPCVYNEDGNVVIQFPSTCYIQNLDRKFFKFGFFVWKLSFRYILYSINCL</sequence>
<evidence type="ECO:0000259" key="1">
    <source>
        <dbReference type="Pfam" id="PF01348"/>
    </source>
</evidence>
<feature type="domain" description="Domain X" evidence="1">
    <location>
        <begin position="602"/>
        <end position="699"/>
    </location>
</feature>
<accession>A0A3P3YWD3</accession>
<dbReference type="GO" id="GO:0005739">
    <property type="term" value="C:mitochondrion"/>
    <property type="evidence" value="ECO:0007669"/>
    <property type="project" value="TreeGrafter"/>
</dbReference>
<dbReference type="EMBL" id="LS992577">
    <property type="protein sequence ID" value="SYZ47154.1"/>
    <property type="molecule type" value="Genomic_DNA"/>
</dbReference>
<dbReference type="PANTHER" id="PTHR33642">
    <property type="entry name" value="COX1/OXI3 INTRON 1 PROTEIN-RELATED"/>
    <property type="match status" value="1"/>
</dbReference>
<reference evidence="2" key="1">
    <citation type="submission" date="2018-05" db="EMBL/GenBank/DDBJ databases">
        <authorList>
            <person name="Fogelqvist J."/>
        </authorList>
    </citation>
    <scope>NUCLEOTIDE SEQUENCE [LARGE SCALE GENOMIC DNA]</scope>
</reference>
<dbReference type="GO" id="GO:0090615">
    <property type="term" value="P:mitochondrial mRNA processing"/>
    <property type="evidence" value="ECO:0007669"/>
    <property type="project" value="TreeGrafter"/>
</dbReference>
<geneLocation type="mitochondrion" evidence="2"/>
<dbReference type="GO" id="GO:0003964">
    <property type="term" value="F:RNA-directed DNA polymerase activity"/>
    <property type="evidence" value="ECO:0007669"/>
    <property type="project" value="TreeGrafter"/>
</dbReference>
<keyword evidence="2" id="KW-0496">Mitochondrion</keyword>
<dbReference type="GO" id="GO:0006315">
    <property type="term" value="P:homing of group II introns"/>
    <property type="evidence" value="ECO:0007669"/>
    <property type="project" value="TreeGrafter"/>
</dbReference>
<evidence type="ECO:0000313" key="2">
    <source>
        <dbReference type="EMBL" id="SYZ47154.1"/>
    </source>
</evidence>